<organism evidence="1 2">
    <name type="scientific">Populus alba</name>
    <name type="common">White poplar</name>
    <dbReference type="NCBI Taxonomy" id="43335"/>
    <lineage>
        <taxon>Eukaryota</taxon>
        <taxon>Viridiplantae</taxon>
        <taxon>Streptophyta</taxon>
        <taxon>Embryophyta</taxon>
        <taxon>Tracheophyta</taxon>
        <taxon>Spermatophyta</taxon>
        <taxon>Magnoliopsida</taxon>
        <taxon>eudicotyledons</taxon>
        <taxon>Gunneridae</taxon>
        <taxon>Pentapetalae</taxon>
        <taxon>rosids</taxon>
        <taxon>fabids</taxon>
        <taxon>Malpighiales</taxon>
        <taxon>Salicaceae</taxon>
        <taxon>Saliceae</taxon>
        <taxon>Populus</taxon>
    </lineage>
</organism>
<accession>A0ACC4B1S4</accession>
<dbReference type="EMBL" id="RCHU02000014">
    <property type="protein sequence ID" value="KAL3572498.1"/>
    <property type="molecule type" value="Genomic_DNA"/>
</dbReference>
<proteinExistence type="predicted"/>
<sequence length="91" mass="9579">MGKVVQDDVSPWFPGSRSNNALAAISVMSTFKCILHAPRSAPEIAALDPSGILSIKSQASSSFPARPRRSTVHAYSKISSHGIEALPSSSN</sequence>
<comment type="caution">
    <text evidence="1">The sequence shown here is derived from an EMBL/GenBank/DDBJ whole genome shotgun (WGS) entry which is preliminary data.</text>
</comment>
<name>A0ACC4B1S4_POPAL</name>
<evidence type="ECO:0000313" key="1">
    <source>
        <dbReference type="EMBL" id="KAL3572498.1"/>
    </source>
</evidence>
<keyword evidence="2" id="KW-1185">Reference proteome</keyword>
<reference evidence="1 2" key="1">
    <citation type="journal article" date="2024" name="Plant Biotechnol. J.">
        <title>Genome and CRISPR/Cas9 system of a widespread forest tree (Populus alba) in the world.</title>
        <authorList>
            <person name="Liu Y.J."/>
            <person name="Jiang P.F."/>
            <person name="Han X.M."/>
            <person name="Li X.Y."/>
            <person name="Wang H.M."/>
            <person name="Wang Y.J."/>
            <person name="Wang X.X."/>
            <person name="Zeng Q.Y."/>
        </authorList>
    </citation>
    <scope>NUCLEOTIDE SEQUENCE [LARGE SCALE GENOMIC DNA]</scope>
    <source>
        <strain evidence="2">cv. PAL-ZL1</strain>
    </source>
</reference>
<evidence type="ECO:0000313" key="2">
    <source>
        <dbReference type="Proteomes" id="UP000309997"/>
    </source>
</evidence>
<protein>
    <submittedName>
        <fullName evidence="1">Uncharacterized protein</fullName>
    </submittedName>
</protein>
<gene>
    <name evidence="1" type="ORF">D5086_026402</name>
</gene>
<dbReference type="Proteomes" id="UP000309997">
    <property type="component" value="Unassembled WGS sequence"/>
</dbReference>